<feature type="domain" description="RNase H type-1" evidence="1">
    <location>
        <begin position="6"/>
        <end position="95"/>
    </location>
</feature>
<name>A0AAW2LJT5_9LAMI</name>
<protein>
    <recommendedName>
        <fullName evidence="1">RNase H type-1 domain-containing protein</fullName>
    </recommendedName>
</protein>
<dbReference type="Pfam" id="PF13456">
    <property type="entry name" value="RVT_3"/>
    <property type="match status" value="1"/>
</dbReference>
<sequence>MEFTIRFDFKASNNEVEYEALVTCMNMTHEVGAQQLVVYSDSQLVVKQIDGIYKAKDDNMVQYLWLIEELTTKFESFQLIQICREENAIVDYLSKLTSAPDDNRTRRITIKYLLESISPLSVQVIFPGGD</sequence>
<proteinExistence type="predicted"/>
<dbReference type="InterPro" id="IPR012337">
    <property type="entry name" value="RNaseH-like_sf"/>
</dbReference>
<dbReference type="EMBL" id="JACGWK010000013">
    <property type="protein sequence ID" value="KAL0318792.1"/>
    <property type="molecule type" value="Genomic_DNA"/>
</dbReference>
<dbReference type="GO" id="GO:0003676">
    <property type="term" value="F:nucleic acid binding"/>
    <property type="evidence" value="ECO:0007669"/>
    <property type="project" value="InterPro"/>
</dbReference>
<reference evidence="2" key="1">
    <citation type="submission" date="2020-06" db="EMBL/GenBank/DDBJ databases">
        <authorList>
            <person name="Li T."/>
            <person name="Hu X."/>
            <person name="Zhang T."/>
            <person name="Song X."/>
            <person name="Zhang H."/>
            <person name="Dai N."/>
            <person name="Sheng W."/>
            <person name="Hou X."/>
            <person name="Wei L."/>
        </authorList>
    </citation>
    <scope>NUCLEOTIDE SEQUENCE</scope>
    <source>
        <strain evidence="2">G01</strain>
        <tissue evidence="2">Leaf</tissue>
    </source>
</reference>
<gene>
    <name evidence="2" type="ORF">Sangu_2035400</name>
</gene>
<dbReference type="CDD" id="cd09279">
    <property type="entry name" value="RNase_HI_like"/>
    <property type="match status" value="1"/>
</dbReference>
<dbReference type="PANTHER" id="PTHR48475">
    <property type="entry name" value="RIBONUCLEASE H"/>
    <property type="match status" value="1"/>
</dbReference>
<accession>A0AAW2LJT5</accession>
<dbReference type="GO" id="GO:0004523">
    <property type="term" value="F:RNA-DNA hybrid ribonuclease activity"/>
    <property type="evidence" value="ECO:0007669"/>
    <property type="project" value="InterPro"/>
</dbReference>
<reference evidence="2" key="2">
    <citation type="journal article" date="2024" name="Plant">
        <title>Genomic evolution and insights into agronomic trait innovations of Sesamum species.</title>
        <authorList>
            <person name="Miao H."/>
            <person name="Wang L."/>
            <person name="Qu L."/>
            <person name="Liu H."/>
            <person name="Sun Y."/>
            <person name="Le M."/>
            <person name="Wang Q."/>
            <person name="Wei S."/>
            <person name="Zheng Y."/>
            <person name="Lin W."/>
            <person name="Duan Y."/>
            <person name="Cao H."/>
            <person name="Xiong S."/>
            <person name="Wang X."/>
            <person name="Wei L."/>
            <person name="Li C."/>
            <person name="Ma Q."/>
            <person name="Ju M."/>
            <person name="Zhao R."/>
            <person name="Li G."/>
            <person name="Mu C."/>
            <person name="Tian Q."/>
            <person name="Mei H."/>
            <person name="Zhang T."/>
            <person name="Gao T."/>
            <person name="Zhang H."/>
        </authorList>
    </citation>
    <scope>NUCLEOTIDE SEQUENCE</scope>
    <source>
        <strain evidence="2">G01</strain>
    </source>
</reference>
<dbReference type="Gene3D" id="3.30.420.10">
    <property type="entry name" value="Ribonuclease H-like superfamily/Ribonuclease H"/>
    <property type="match status" value="1"/>
</dbReference>
<organism evidence="2">
    <name type="scientific">Sesamum angustifolium</name>
    <dbReference type="NCBI Taxonomy" id="2727405"/>
    <lineage>
        <taxon>Eukaryota</taxon>
        <taxon>Viridiplantae</taxon>
        <taxon>Streptophyta</taxon>
        <taxon>Embryophyta</taxon>
        <taxon>Tracheophyta</taxon>
        <taxon>Spermatophyta</taxon>
        <taxon>Magnoliopsida</taxon>
        <taxon>eudicotyledons</taxon>
        <taxon>Gunneridae</taxon>
        <taxon>Pentapetalae</taxon>
        <taxon>asterids</taxon>
        <taxon>lamiids</taxon>
        <taxon>Lamiales</taxon>
        <taxon>Pedaliaceae</taxon>
        <taxon>Sesamum</taxon>
    </lineage>
</organism>
<comment type="caution">
    <text evidence="2">The sequence shown here is derived from an EMBL/GenBank/DDBJ whole genome shotgun (WGS) entry which is preliminary data.</text>
</comment>
<evidence type="ECO:0000313" key="2">
    <source>
        <dbReference type="EMBL" id="KAL0318792.1"/>
    </source>
</evidence>
<dbReference type="PANTHER" id="PTHR48475:SF2">
    <property type="entry name" value="RIBONUCLEASE H"/>
    <property type="match status" value="1"/>
</dbReference>
<evidence type="ECO:0000259" key="1">
    <source>
        <dbReference type="Pfam" id="PF13456"/>
    </source>
</evidence>
<dbReference type="SUPFAM" id="SSF53098">
    <property type="entry name" value="Ribonuclease H-like"/>
    <property type="match status" value="1"/>
</dbReference>
<dbReference type="InterPro" id="IPR036397">
    <property type="entry name" value="RNaseH_sf"/>
</dbReference>
<dbReference type="InterPro" id="IPR002156">
    <property type="entry name" value="RNaseH_domain"/>
</dbReference>
<dbReference type="AlphaFoldDB" id="A0AAW2LJT5"/>